<dbReference type="GO" id="GO:1904047">
    <property type="term" value="F:S-adenosyl-L-methionine binding"/>
    <property type="evidence" value="ECO:0007669"/>
    <property type="project" value="TreeGrafter"/>
</dbReference>
<dbReference type="InterPro" id="IPR012327">
    <property type="entry name" value="MeTrfase_D12"/>
</dbReference>
<evidence type="ECO:0000256" key="2">
    <source>
        <dbReference type="ARBA" id="ARBA00022679"/>
    </source>
</evidence>
<keyword evidence="2" id="KW-0808">Transferase</keyword>
<evidence type="ECO:0000313" key="6">
    <source>
        <dbReference type="Proteomes" id="UP000648908"/>
    </source>
</evidence>
<keyword evidence="6" id="KW-1185">Reference proteome</keyword>
<evidence type="ECO:0000256" key="1">
    <source>
        <dbReference type="ARBA" id="ARBA00022603"/>
    </source>
</evidence>
<keyword evidence="1 5" id="KW-0489">Methyltransferase</keyword>
<evidence type="ECO:0000313" key="5">
    <source>
        <dbReference type="EMBL" id="MBL4919439.1"/>
    </source>
</evidence>
<proteinExistence type="predicted"/>
<dbReference type="AlphaFoldDB" id="A0A8K0VGV5"/>
<sequence length="283" mass="31171">MNRPFRLSQTDAPFAAHFGHVPIGCGQQILKDGCRFIGGQHFQPGPVAGLTGVIGPQDGTVSPVHRRREHRQGQCLGRGPTAPDLRPDRDAAQDVIGLHRGVVADCPGRGIRPALRPRPTHPETLTDLERAARFLYLQRTAFGGKVSGRNFGVAIDRPGRFNLTTLEPMLEDLHSRLSGVIVECLDFGAFITRYDSPGTLFYLDPPYWGSESDYGKALFTRPDFQRLADQLAGIKGRFLLSINDVPEIREIFAWAQIEEVKTSYTIGNKSGSRGERAELLVGT</sequence>
<protein>
    <submittedName>
        <fullName evidence="5">DNA adenine methylase</fullName>
    </submittedName>
</protein>
<organism evidence="5 6">
    <name type="scientific">Szabonella alba</name>
    <dbReference type="NCBI Taxonomy" id="2804194"/>
    <lineage>
        <taxon>Bacteria</taxon>
        <taxon>Pseudomonadati</taxon>
        <taxon>Pseudomonadota</taxon>
        <taxon>Alphaproteobacteria</taxon>
        <taxon>Rhodobacterales</taxon>
        <taxon>Paracoccaceae</taxon>
        <taxon>Szabonella</taxon>
    </lineage>
</organism>
<dbReference type="InterPro" id="IPR029063">
    <property type="entry name" value="SAM-dependent_MTases_sf"/>
</dbReference>
<evidence type="ECO:0000256" key="3">
    <source>
        <dbReference type="ARBA" id="ARBA00022691"/>
    </source>
</evidence>
<dbReference type="GO" id="GO:0009307">
    <property type="term" value="P:DNA restriction-modification system"/>
    <property type="evidence" value="ECO:0007669"/>
    <property type="project" value="InterPro"/>
</dbReference>
<dbReference type="Pfam" id="PF02086">
    <property type="entry name" value="MethyltransfD12"/>
    <property type="match status" value="1"/>
</dbReference>
<dbReference type="PANTHER" id="PTHR30481">
    <property type="entry name" value="DNA ADENINE METHYLASE"/>
    <property type="match status" value="1"/>
</dbReference>
<reference evidence="5" key="1">
    <citation type="submission" date="2021-01" db="EMBL/GenBank/DDBJ databases">
        <title>Tabrizicola alba sp. nov. a motile alkaliphilic bacterium isolated from a soda lake.</title>
        <authorList>
            <person name="Szuroczki S."/>
            <person name="Abbaszade G."/>
            <person name="Schumann P."/>
            <person name="Toth E."/>
        </authorList>
    </citation>
    <scope>NUCLEOTIDE SEQUENCE</scope>
    <source>
        <strain evidence="5">DMG-N-6</strain>
    </source>
</reference>
<dbReference type="SUPFAM" id="SSF53335">
    <property type="entry name" value="S-adenosyl-L-methionine-dependent methyltransferases"/>
    <property type="match status" value="1"/>
</dbReference>
<dbReference type="GO" id="GO:0009007">
    <property type="term" value="F:site-specific DNA-methyltransferase (adenine-specific) activity"/>
    <property type="evidence" value="ECO:0007669"/>
    <property type="project" value="UniProtKB-EC"/>
</dbReference>
<evidence type="ECO:0000256" key="4">
    <source>
        <dbReference type="SAM" id="MobiDB-lite"/>
    </source>
</evidence>
<dbReference type="PANTHER" id="PTHR30481:SF4">
    <property type="entry name" value="SITE-SPECIFIC DNA-METHYLTRANSFERASE (ADENINE-SPECIFIC)"/>
    <property type="match status" value="1"/>
</dbReference>
<comment type="caution">
    <text evidence="5">The sequence shown here is derived from an EMBL/GenBank/DDBJ whole genome shotgun (WGS) entry which is preliminary data.</text>
</comment>
<accession>A0A8K0VGV5</accession>
<dbReference type="Gene3D" id="3.40.50.150">
    <property type="entry name" value="Vaccinia Virus protein VP39"/>
    <property type="match status" value="1"/>
</dbReference>
<feature type="region of interest" description="Disordered" evidence="4">
    <location>
        <begin position="60"/>
        <end position="87"/>
    </location>
</feature>
<name>A0A8K0VGV5_9RHOB</name>
<dbReference type="Proteomes" id="UP000648908">
    <property type="component" value="Unassembled WGS sequence"/>
</dbReference>
<dbReference type="GO" id="GO:0043565">
    <property type="term" value="F:sequence-specific DNA binding"/>
    <property type="evidence" value="ECO:0007669"/>
    <property type="project" value="TreeGrafter"/>
</dbReference>
<keyword evidence="3" id="KW-0949">S-adenosyl-L-methionine</keyword>
<dbReference type="GO" id="GO:0032259">
    <property type="term" value="P:methylation"/>
    <property type="evidence" value="ECO:0007669"/>
    <property type="project" value="UniProtKB-KW"/>
</dbReference>
<dbReference type="EMBL" id="JAESVN010000033">
    <property type="protein sequence ID" value="MBL4919439.1"/>
    <property type="molecule type" value="Genomic_DNA"/>
</dbReference>
<gene>
    <name evidence="5" type="ORF">JL811_19755</name>
</gene>
<dbReference type="GO" id="GO:0006298">
    <property type="term" value="P:mismatch repair"/>
    <property type="evidence" value="ECO:0007669"/>
    <property type="project" value="TreeGrafter"/>
</dbReference>